<dbReference type="InterPro" id="IPR003661">
    <property type="entry name" value="HisK_dim/P_dom"/>
</dbReference>
<comment type="caution">
    <text evidence="12">The sequence shown here is derived from an EMBL/GenBank/DDBJ whole genome shotgun (WGS) entry which is preliminary data.</text>
</comment>
<feature type="domain" description="Histidine kinase" evidence="11">
    <location>
        <begin position="541"/>
        <end position="783"/>
    </location>
</feature>
<accession>A0ABU5HFM8</accession>
<evidence type="ECO:0000313" key="12">
    <source>
        <dbReference type="EMBL" id="MDY7232166.1"/>
    </source>
</evidence>
<evidence type="ECO:0000256" key="8">
    <source>
        <dbReference type="ARBA" id="ARBA00023136"/>
    </source>
</evidence>
<dbReference type="PRINTS" id="PR00344">
    <property type="entry name" value="BCTRLSENSOR"/>
</dbReference>
<keyword evidence="12" id="KW-0547">Nucleotide-binding</keyword>
<evidence type="ECO:0000256" key="1">
    <source>
        <dbReference type="ARBA" id="ARBA00000085"/>
    </source>
</evidence>
<evidence type="ECO:0000256" key="9">
    <source>
        <dbReference type="SAM" id="Coils"/>
    </source>
</evidence>
<dbReference type="EMBL" id="JAXIVS010000018">
    <property type="protein sequence ID" value="MDY7232166.1"/>
    <property type="molecule type" value="Genomic_DNA"/>
</dbReference>
<dbReference type="InterPro" id="IPR005467">
    <property type="entry name" value="His_kinase_dom"/>
</dbReference>
<evidence type="ECO:0000256" key="7">
    <source>
        <dbReference type="ARBA" id="ARBA00022989"/>
    </source>
</evidence>
<feature type="transmembrane region" description="Helical" evidence="10">
    <location>
        <begin position="391"/>
        <end position="411"/>
    </location>
</feature>
<dbReference type="Pfam" id="PF02743">
    <property type="entry name" value="dCache_1"/>
    <property type="match status" value="1"/>
</dbReference>
<keyword evidence="5" id="KW-0597">Phosphoprotein</keyword>
<comment type="subcellular location">
    <subcellularLocation>
        <location evidence="2">Cell membrane</location>
        <topology evidence="2">Multi-pass membrane protein</topology>
    </subcellularLocation>
</comment>
<dbReference type="PANTHER" id="PTHR43065">
    <property type="entry name" value="SENSOR HISTIDINE KINASE"/>
    <property type="match status" value="1"/>
</dbReference>
<dbReference type="Gene3D" id="1.10.287.130">
    <property type="match status" value="1"/>
</dbReference>
<dbReference type="InterPro" id="IPR033479">
    <property type="entry name" value="dCache_1"/>
</dbReference>
<keyword evidence="9" id="KW-0175">Coiled coil</keyword>
<keyword evidence="13" id="KW-1185">Reference proteome</keyword>
<dbReference type="Gene3D" id="3.30.450.20">
    <property type="entry name" value="PAS domain"/>
    <property type="match status" value="1"/>
</dbReference>
<dbReference type="InterPro" id="IPR029151">
    <property type="entry name" value="Sensor-like_sf"/>
</dbReference>
<dbReference type="CDD" id="cd12913">
    <property type="entry name" value="PDC1_MCP_like"/>
    <property type="match status" value="1"/>
</dbReference>
<dbReference type="InterPro" id="IPR036097">
    <property type="entry name" value="HisK_dim/P_sf"/>
</dbReference>
<dbReference type="Gene3D" id="3.30.565.10">
    <property type="entry name" value="Histidine kinase-like ATPase, C-terminal domain"/>
    <property type="match status" value="1"/>
</dbReference>
<dbReference type="GO" id="GO:0005524">
    <property type="term" value="F:ATP binding"/>
    <property type="evidence" value="ECO:0007669"/>
    <property type="project" value="UniProtKB-KW"/>
</dbReference>
<dbReference type="CDD" id="cd00082">
    <property type="entry name" value="HisKA"/>
    <property type="match status" value="1"/>
</dbReference>
<keyword evidence="4" id="KW-1003">Cell membrane</keyword>
<proteinExistence type="predicted"/>
<dbReference type="SUPFAM" id="SSF103190">
    <property type="entry name" value="Sensory domain-like"/>
    <property type="match status" value="1"/>
</dbReference>
<dbReference type="PANTHER" id="PTHR43065:SF42">
    <property type="entry name" value="TWO-COMPONENT SENSOR PPRA"/>
    <property type="match status" value="1"/>
</dbReference>
<evidence type="ECO:0000256" key="5">
    <source>
        <dbReference type="ARBA" id="ARBA00022553"/>
    </source>
</evidence>
<dbReference type="InterPro" id="IPR036890">
    <property type="entry name" value="HATPase_C_sf"/>
</dbReference>
<keyword evidence="7 10" id="KW-1133">Transmembrane helix</keyword>
<evidence type="ECO:0000256" key="6">
    <source>
        <dbReference type="ARBA" id="ARBA00022692"/>
    </source>
</evidence>
<dbReference type="SUPFAM" id="SSF47384">
    <property type="entry name" value="Homodimeric domain of signal transducing histidine kinase"/>
    <property type="match status" value="1"/>
</dbReference>
<comment type="catalytic activity">
    <reaction evidence="1">
        <text>ATP + protein L-histidine = ADP + protein N-phospho-L-histidine.</text>
        <dbReference type="EC" id="2.7.13.3"/>
    </reaction>
</comment>
<dbReference type="Pfam" id="PF02518">
    <property type="entry name" value="HATPase_c"/>
    <property type="match status" value="1"/>
</dbReference>
<keyword evidence="8 10" id="KW-0472">Membrane</keyword>
<evidence type="ECO:0000256" key="2">
    <source>
        <dbReference type="ARBA" id="ARBA00004651"/>
    </source>
</evidence>
<keyword evidence="12" id="KW-0067">ATP-binding</keyword>
<gene>
    <name evidence="12" type="ORF">SYV04_37605</name>
</gene>
<protein>
    <recommendedName>
        <fullName evidence="3">histidine kinase</fullName>
        <ecNumber evidence="3">2.7.13.3</ecNumber>
    </recommendedName>
</protein>
<organism evidence="12 13">
    <name type="scientific">Hyalangium rubrum</name>
    <dbReference type="NCBI Taxonomy" id="3103134"/>
    <lineage>
        <taxon>Bacteria</taxon>
        <taxon>Pseudomonadati</taxon>
        <taxon>Myxococcota</taxon>
        <taxon>Myxococcia</taxon>
        <taxon>Myxococcales</taxon>
        <taxon>Cystobacterineae</taxon>
        <taxon>Archangiaceae</taxon>
        <taxon>Hyalangium</taxon>
    </lineage>
</organism>
<evidence type="ECO:0000259" key="11">
    <source>
        <dbReference type="PROSITE" id="PS50109"/>
    </source>
</evidence>
<dbReference type="EC" id="2.7.13.3" evidence="3"/>
<feature type="coiled-coil region" evidence="9">
    <location>
        <begin position="466"/>
        <end position="525"/>
    </location>
</feature>
<reference evidence="12 13" key="1">
    <citation type="submission" date="2023-12" db="EMBL/GenBank/DDBJ databases">
        <title>the genome sequence of Hyalangium sp. s54d21.</title>
        <authorList>
            <person name="Zhang X."/>
        </authorList>
    </citation>
    <scope>NUCLEOTIDE SEQUENCE [LARGE SCALE GENOMIC DNA]</scope>
    <source>
        <strain evidence="13">s54d21</strain>
    </source>
</reference>
<dbReference type="RefSeq" id="WP_321550880.1">
    <property type="nucleotide sequence ID" value="NZ_JAXIVS010000018.1"/>
</dbReference>
<evidence type="ECO:0000256" key="10">
    <source>
        <dbReference type="SAM" id="Phobius"/>
    </source>
</evidence>
<evidence type="ECO:0000256" key="4">
    <source>
        <dbReference type="ARBA" id="ARBA00022475"/>
    </source>
</evidence>
<dbReference type="CDD" id="cd12912">
    <property type="entry name" value="PDC2_MCP_like"/>
    <property type="match status" value="1"/>
</dbReference>
<evidence type="ECO:0000313" key="13">
    <source>
        <dbReference type="Proteomes" id="UP001291309"/>
    </source>
</evidence>
<name>A0ABU5HFM8_9BACT</name>
<evidence type="ECO:0000256" key="3">
    <source>
        <dbReference type="ARBA" id="ARBA00012438"/>
    </source>
</evidence>
<dbReference type="InterPro" id="IPR004358">
    <property type="entry name" value="Sig_transdc_His_kin-like_C"/>
</dbReference>
<feature type="transmembrane region" description="Helical" evidence="10">
    <location>
        <begin position="20"/>
        <end position="44"/>
    </location>
</feature>
<sequence length="791" mass="88753">MSSPLDKSAAKPVSLLRLIWRSYLTSALVPVFLIELALIAAYLITNSVIRDQNITTLQRLATEQLQYIAQHQAEHIGSQLASVTYNAELLRRHAEQAFVTPFIPDAEERSRYAFSQDGTLYTTRDLPGRAGLVYSRLTRIGEPERTKALQFAQLDPLLKSLVDTHPLVSQVYVITADHMDRFYPYKEYGEVLGLVGADYDPSTYSYYYEADATHNPERKVVWTDVYVDTAGHGWMTSAAAPLYPGSGARMEGVVGLDISIDSITKQVLHLDLPWNGYGMLVGRSGTILALPSQGERDWGLKELTQYAYQEPIRNDIFKPDTFNLFKREDSHELGQHMASARHGLQTVSLTGRSKQVAWSTVKGTDWKLLVVVDEADIFAEAYELNRRVARVGLGMIAGLILFYALFFVWLYRKVRRMSTLLAEPLLDLESMMQRMSQGEYAQSRPAYSIIELQRTGEGLFQMGQSLGQSNASLQQARTDLEQLNIKLEERIQHRTRELETVNAALNQENTAKQVLIKELQHTQNQLIQSEKLASLAQLTSGIAHELKNPLNFINNMSEANIELAQELERMLQERPDVSLREVRDIITDFKQNATVVHQHGVRADHIIRSMMEHARSRSGALEPTDLESLVEQYLKLTYHGVRVRNPEFAVAFVREFDPTVGQVQGMPQELGRVLQNLILNALEAVSLKQRESTSGYVPTITLRTRREGGHVSLQVEDNGPGIPKDIQGRIFEPFFTTKPPGGGNTGLGLSLSYDIVKLHAGSLTVESELGRYTRFTVSLPAGDRPVASSGQ</sequence>
<dbReference type="PROSITE" id="PS50109">
    <property type="entry name" value="HIS_KIN"/>
    <property type="match status" value="1"/>
</dbReference>
<dbReference type="SMART" id="SM00387">
    <property type="entry name" value="HATPase_c"/>
    <property type="match status" value="1"/>
</dbReference>
<dbReference type="SUPFAM" id="SSF55874">
    <property type="entry name" value="ATPase domain of HSP90 chaperone/DNA topoisomerase II/histidine kinase"/>
    <property type="match status" value="1"/>
</dbReference>
<dbReference type="InterPro" id="IPR003594">
    <property type="entry name" value="HATPase_dom"/>
</dbReference>
<keyword evidence="6 10" id="KW-0812">Transmembrane</keyword>
<dbReference type="Proteomes" id="UP001291309">
    <property type="component" value="Unassembled WGS sequence"/>
</dbReference>